<organism evidence="13 14">
    <name type="scientific">Nephila pilipes</name>
    <name type="common">Giant wood spider</name>
    <name type="synonym">Nephila maculata</name>
    <dbReference type="NCBI Taxonomy" id="299642"/>
    <lineage>
        <taxon>Eukaryota</taxon>
        <taxon>Metazoa</taxon>
        <taxon>Ecdysozoa</taxon>
        <taxon>Arthropoda</taxon>
        <taxon>Chelicerata</taxon>
        <taxon>Arachnida</taxon>
        <taxon>Araneae</taxon>
        <taxon>Araneomorphae</taxon>
        <taxon>Entelegynae</taxon>
        <taxon>Araneoidea</taxon>
        <taxon>Nephilidae</taxon>
        <taxon>Nephila</taxon>
    </lineage>
</organism>
<reference evidence="13" key="1">
    <citation type="submission" date="2020-08" db="EMBL/GenBank/DDBJ databases">
        <title>Multicomponent nature underlies the extraordinary mechanical properties of spider dragline silk.</title>
        <authorList>
            <person name="Kono N."/>
            <person name="Nakamura H."/>
            <person name="Mori M."/>
            <person name="Yoshida Y."/>
            <person name="Ohtoshi R."/>
            <person name="Malay A.D."/>
            <person name="Moran D.A.P."/>
            <person name="Tomita M."/>
            <person name="Numata K."/>
            <person name="Arakawa K."/>
        </authorList>
    </citation>
    <scope>NUCLEOTIDE SEQUENCE</scope>
</reference>
<dbReference type="GO" id="GO:0016787">
    <property type="term" value="F:hydrolase activity"/>
    <property type="evidence" value="ECO:0007669"/>
    <property type="project" value="UniProtKB-KW"/>
</dbReference>
<comment type="similarity">
    <text evidence="1">Belongs to the AB hydrolase superfamily.</text>
</comment>
<proteinExistence type="inferred from homology"/>
<evidence type="ECO:0000256" key="10">
    <source>
        <dbReference type="ARBA" id="ARBA00048513"/>
    </source>
</evidence>
<comment type="catalytic activity">
    <reaction evidence="10">
        <text>1-octadecanoyl-2-(9Z-octadecenoyl)-sn-glycerol + H2O = 2-(9Z-octadecenoyl)-glycerol + octadecanoate + H(+)</text>
        <dbReference type="Rhea" id="RHEA:77103"/>
        <dbReference type="ChEBI" id="CHEBI:15377"/>
        <dbReference type="ChEBI" id="CHEBI:15378"/>
        <dbReference type="ChEBI" id="CHEBI:25629"/>
        <dbReference type="ChEBI" id="CHEBI:73990"/>
        <dbReference type="ChEBI" id="CHEBI:75468"/>
    </reaction>
</comment>
<evidence type="ECO:0000256" key="6">
    <source>
        <dbReference type="ARBA" id="ARBA00043742"/>
    </source>
</evidence>
<dbReference type="InterPro" id="IPR029058">
    <property type="entry name" value="AB_hydrolase_fold"/>
</dbReference>
<evidence type="ECO:0000256" key="1">
    <source>
        <dbReference type="ARBA" id="ARBA00008645"/>
    </source>
</evidence>
<evidence type="ECO:0000313" key="13">
    <source>
        <dbReference type="EMBL" id="GFT44692.1"/>
    </source>
</evidence>
<dbReference type="SUPFAM" id="SSF53474">
    <property type="entry name" value="alpha/beta-Hydrolases"/>
    <property type="match status" value="1"/>
</dbReference>
<dbReference type="EMBL" id="BMAW01064337">
    <property type="protein sequence ID" value="GFT44692.1"/>
    <property type="molecule type" value="Genomic_DNA"/>
</dbReference>
<evidence type="ECO:0000256" key="4">
    <source>
        <dbReference type="ARBA" id="ARBA00042703"/>
    </source>
</evidence>
<dbReference type="Proteomes" id="UP000887013">
    <property type="component" value="Unassembled WGS sequence"/>
</dbReference>
<comment type="catalytic activity">
    <reaction evidence="5">
        <text>a 1,2-diacyl-sn-glycerol + H2O = a 2-acylglycerol + a fatty acid + H(+)</text>
        <dbReference type="Rhea" id="RHEA:33275"/>
        <dbReference type="ChEBI" id="CHEBI:15377"/>
        <dbReference type="ChEBI" id="CHEBI:15378"/>
        <dbReference type="ChEBI" id="CHEBI:17389"/>
        <dbReference type="ChEBI" id="CHEBI:17815"/>
        <dbReference type="ChEBI" id="CHEBI:28868"/>
        <dbReference type="EC" id="3.1.1.116"/>
    </reaction>
</comment>
<comment type="catalytic activity">
    <reaction evidence="9">
        <text>1,2-didecanoylglycerol + H2O = decanoylglycerol + decanoate + H(+)</text>
        <dbReference type="Rhea" id="RHEA:48596"/>
        <dbReference type="ChEBI" id="CHEBI:11152"/>
        <dbReference type="ChEBI" id="CHEBI:15377"/>
        <dbReference type="ChEBI" id="CHEBI:15378"/>
        <dbReference type="ChEBI" id="CHEBI:27689"/>
        <dbReference type="ChEBI" id="CHEBI:90605"/>
    </reaction>
</comment>
<evidence type="ECO:0000256" key="3">
    <source>
        <dbReference type="ARBA" id="ARBA00026104"/>
    </source>
</evidence>
<accession>A0A8X6TT96</accession>
<dbReference type="InterPro" id="IPR000073">
    <property type="entry name" value="AB_hydrolase_1"/>
</dbReference>
<comment type="caution">
    <text evidence="13">The sequence shown here is derived from an EMBL/GenBank/DDBJ whole genome shotgun (WGS) entry which is preliminary data.</text>
</comment>
<dbReference type="AlphaFoldDB" id="A0A8X6TT96"/>
<evidence type="ECO:0000256" key="9">
    <source>
        <dbReference type="ARBA" id="ARBA00048504"/>
    </source>
</evidence>
<dbReference type="PRINTS" id="PR00412">
    <property type="entry name" value="EPOXHYDRLASE"/>
</dbReference>
<sequence length="285" mass="32724">MQLKYDVYTPNIINKRLAPIVLLHSLCESRKTWLHIAPELVRRTARTVYAIDLRNHGDSPWSDEYTIDALTSDLDEFLLEHQLPTIILIGHSLGGKVAIQLALQKPEKVEQLIIEDSTPRNFISGGGRYISVLLNIAKEIQKIMPKGVDRKTADDFLYDLALQFLTELRLSEETVRSYDLNLLPLEWNGDTYVIKMNIDVLVDAILNDKLQQNPTGTYEGEVLLLYGGKSHFKVASDPLFLEYFPHMKKIEFENTGHFLHHDYPKQFIQEVVHFISHGTPKPAKY</sequence>
<protein>
    <recommendedName>
        <fullName evidence="7">sn-1-specific diacylglycerol lipase ABHD11</fullName>
        <ecNumber evidence="3">3.1.1.116</ecNumber>
    </recommendedName>
    <alternativeName>
        <fullName evidence="4">Alpha/beta hydrolase domain-containing protein 11</fullName>
    </alternativeName>
</protein>
<evidence type="ECO:0000256" key="2">
    <source>
        <dbReference type="ARBA" id="ARBA00022801"/>
    </source>
</evidence>
<evidence type="ECO:0000256" key="5">
    <source>
        <dbReference type="ARBA" id="ARBA00043667"/>
    </source>
</evidence>
<dbReference type="InterPro" id="IPR000639">
    <property type="entry name" value="Epox_hydrolase-like"/>
</dbReference>
<feature type="domain" description="AB hydrolase-1" evidence="12">
    <location>
        <begin position="19"/>
        <end position="262"/>
    </location>
</feature>
<keyword evidence="14" id="KW-1185">Reference proteome</keyword>
<evidence type="ECO:0000259" key="12">
    <source>
        <dbReference type="Pfam" id="PF00561"/>
    </source>
</evidence>
<gene>
    <name evidence="13" type="primary">Abhd11</name>
    <name evidence="13" type="ORF">NPIL_638641</name>
</gene>
<dbReference type="PRINTS" id="PR00111">
    <property type="entry name" value="ABHYDROLASE"/>
</dbReference>
<evidence type="ECO:0000256" key="11">
    <source>
        <dbReference type="ARBA" id="ARBA00048919"/>
    </source>
</evidence>
<evidence type="ECO:0000313" key="14">
    <source>
        <dbReference type="Proteomes" id="UP000887013"/>
    </source>
</evidence>
<dbReference type="Gene3D" id="3.40.50.1820">
    <property type="entry name" value="alpha/beta hydrolase"/>
    <property type="match status" value="1"/>
</dbReference>
<evidence type="ECO:0000256" key="7">
    <source>
        <dbReference type="ARBA" id="ARBA00044064"/>
    </source>
</evidence>
<evidence type="ECO:0000256" key="8">
    <source>
        <dbReference type="ARBA" id="ARBA00048283"/>
    </source>
</evidence>
<keyword evidence="2" id="KW-0378">Hydrolase</keyword>
<dbReference type="EC" id="3.1.1.116" evidence="3"/>
<comment type="catalytic activity">
    <reaction evidence="8">
        <text>1-octadecanoyl-2-(4Z,7Z,10Z,13Z,16Z,19Z-docosahexaenoyl)-sn-glycerol + H2O = 2-(4Z,7Z,10Z,13Z,16Z,19Z-docosahexaenoyl)-glycerol + octadecanoate + H(+)</text>
        <dbReference type="Rhea" id="RHEA:77107"/>
        <dbReference type="ChEBI" id="CHEBI:15377"/>
        <dbReference type="ChEBI" id="CHEBI:15378"/>
        <dbReference type="ChEBI" id="CHEBI:25629"/>
        <dbReference type="ChEBI" id="CHEBI:77129"/>
        <dbReference type="ChEBI" id="CHEBI:186738"/>
    </reaction>
</comment>
<dbReference type="PANTHER" id="PTHR46118:SF4">
    <property type="entry name" value="PROTEIN ABHD11"/>
    <property type="match status" value="1"/>
</dbReference>
<comment type="catalytic activity">
    <reaction evidence="11">
        <text>1-octadecanoyl-2-(5Z,8Z,11Z,14Z-eicosatetraenoyl)-sn-glycerol + H2O = 2-(5Z,8Z,11Z,14Z-eicosatetraenoyl)-glycerol + octadecanoate + H(+)</text>
        <dbReference type="Rhea" id="RHEA:38507"/>
        <dbReference type="ChEBI" id="CHEBI:15377"/>
        <dbReference type="ChEBI" id="CHEBI:15378"/>
        <dbReference type="ChEBI" id="CHEBI:25629"/>
        <dbReference type="ChEBI" id="CHEBI:52392"/>
        <dbReference type="ChEBI" id="CHEBI:75728"/>
    </reaction>
</comment>
<dbReference type="Pfam" id="PF00561">
    <property type="entry name" value="Abhydrolase_1"/>
    <property type="match status" value="1"/>
</dbReference>
<dbReference type="OrthoDB" id="8119704at2759"/>
<comment type="catalytic activity">
    <reaction evidence="6">
        <text>a 1,3-diacyl-sn-glycerol + H2O = a 1-acyl-sn-glycerol + a fatty acid + H(+)</text>
        <dbReference type="Rhea" id="RHEA:38503"/>
        <dbReference type="ChEBI" id="CHEBI:15377"/>
        <dbReference type="ChEBI" id="CHEBI:15378"/>
        <dbReference type="ChEBI" id="CHEBI:28868"/>
        <dbReference type="ChEBI" id="CHEBI:64683"/>
        <dbReference type="ChEBI" id="CHEBI:77272"/>
    </reaction>
</comment>
<name>A0A8X6TT96_NEPPI</name>
<dbReference type="PANTHER" id="PTHR46118">
    <property type="entry name" value="PROTEIN ABHD11"/>
    <property type="match status" value="1"/>
</dbReference>